<dbReference type="STRING" id="1428644.BIV57_07730"/>
<comment type="caution">
    <text evidence="1">The sequence shown here is derived from an EMBL/GenBank/DDBJ whole genome shotgun (WGS) entry which is preliminary data.</text>
</comment>
<evidence type="ECO:0000313" key="2">
    <source>
        <dbReference type="Proteomes" id="UP000243342"/>
    </source>
</evidence>
<protein>
    <submittedName>
        <fullName evidence="1">Uncharacterized protein</fullName>
    </submittedName>
</protein>
<reference evidence="1 2" key="1">
    <citation type="submission" date="2016-10" db="EMBL/GenBank/DDBJ databases">
        <title>Genome sequence of Streptomyces gilvigriseus MUSC 26.</title>
        <authorList>
            <person name="Lee L.-H."/>
            <person name="Ser H.-L."/>
        </authorList>
    </citation>
    <scope>NUCLEOTIDE SEQUENCE [LARGE SCALE GENOMIC DNA]</scope>
    <source>
        <strain evidence="1 2">MUSC 26</strain>
    </source>
</reference>
<keyword evidence="2" id="KW-1185">Reference proteome</keyword>
<dbReference type="EMBL" id="MLCF01000032">
    <property type="protein sequence ID" value="OIV38048.1"/>
    <property type="molecule type" value="Genomic_DNA"/>
</dbReference>
<dbReference type="Proteomes" id="UP000243342">
    <property type="component" value="Unassembled WGS sequence"/>
</dbReference>
<name>A0A1J7C933_9ACTN</name>
<dbReference type="OrthoDB" id="5503950at2"/>
<evidence type="ECO:0000313" key="1">
    <source>
        <dbReference type="EMBL" id="OIV38048.1"/>
    </source>
</evidence>
<accession>A0A1J7C933</accession>
<dbReference type="RefSeq" id="WP_071655965.1">
    <property type="nucleotide sequence ID" value="NZ_MLCF01000032.1"/>
</dbReference>
<proteinExistence type="predicted"/>
<dbReference type="AlphaFoldDB" id="A0A1J7C933"/>
<organism evidence="1 2">
    <name type="scientific">Mangrovactinospora gilvigrisea</name>
    <dbReference type="NCBI Taxonomy" id="1428644"/>
    <lineage>
        <taxon>Bacteria</taxon>
        <taxon>Bacillati</taxon>
        <taxon>Actinomycetota</taxon>
        <taxon>Actinomycetes</taxon>
        <taxon>Kitasatosporales</taxon>
        <taxon>Streptomycetaceae</taxon>
        <taxon>Mangrovactinospora</taxon>
    </lineage>
</organism>
<gene>
    <name evidence="1" type="ORF">BIV57_07730</name>
</gene>
<sequence length="1156" mass="120482">MSSYSLTCSSELMHNYLQAEVLAPDASFEALQAADGTSLLFSLGTDRALYLTKEVPAERGGWERSDLGAAVLGRDFPGRTDTRPSAFATAHVPAGGPNSIHLAMVVSDPRNDHLYLSLGNSDADTSWSTQPDWTAYPFDDPAHSLSAVKIAGVFVGEASDGEYIVVDVLRDPSAPTGLIFRYYIDPARTDGHAWHPHDLAIDLQAGTYTSRLGRRTGQYVDGIYTIGRVAGSPQFQYQPLYNAFNPKVPAPPSLYQLPGGAAPEAIAPARNADNTTDLFVTSAGTLYYLAAGNQASGATPMPVLNSPRFLGVRQLWAETSGGTVLVWGLNADNEIFYATCPSAQITAGALAWSVPLPILTGVEQLSPYLDRKADANTIFAHTGQNKLTKAVKSPDTGLWSFWDITLDPPSTGTPAERFPSYTTRIQVVDATTGQPAPNVSVTLTADNVTAVRVNHLYYVLGPTPVRIPTDAAGAVTVIEPVQTVSGTRLQAAVSGAAATVNPMDNAFRKAAALTTPGALTSAVINYPDGSSKMLVPPGTSPSVLAAVAAGNVQLAAAYDALPTTVPGVKGVRGPGLPVATSLVSADTLLVDAGDLFSWLGEQVEEGLSEAVRFIQDTATGLWNLVVTVAGQAYQCVLDSVEAVVGAAEWLYSALKTAAEDLLDYLEFAFDWGDITRTKQVVQNLTRVYLNHQVDQIDVVKGEFDTLIGNVKQAVNNWAGLGTFSGLGADGTATPNSRSAPDAQQTAPGALLSHHLEANGSSLTTVRPMPAVNPAANPIQLLINAIQQEGQAIGDTIDQLQLLAADFDTLPVVDILQKLAAILGDLALDTARIVVDTLFDIVKQIAKAAIAVLDTPIHIPVVSDVLNAFGVPDFSFLDLICWTVALPVTVAQKIATGTAPFPNNAETTFLITVTDYNTLVNAFQGKATEAAAITAPRAEAVTGAPALAEGVALSPSTATAIHITGHAVAGFCSLFGGTIVAGFEAASPNGQNPWAIPSAVFGVVSGVSAGLANVLAPNDPISNAYVSAVSTTTTGIRILCKLIFSGPAQKAFASSQRFGGLAVSDGRGVGAIVDAVLVLPGAICTIYHFTELAQDPAGAPRSIAIVNEVGNLTDDIARVSYAVAVNTQGQAKAVATGILVGANICTGGLQFAQTLIR</sequence>